<dbReference type="OrthoDB" id="9775880at2"/>
<evidence type="ECO:0008006" key="3">
    <source>
        <dbReference type="Google" id="ProtNLM"/>
    </source>
</evidence>
<comment type="caution">
    <text evidence="1">The sequence shown here is derived from an EMBL/GenBank/DDBJ whole genome shotgun (WGS) entry which is preliminary data.</text>
</comment>
<organism evidence="1 2">
    <name type="scientific">Paraburkholderia silvatlantica</name>
    <dbReference type="NCBI Taxonomy" id="321895"/>
    <lineage>
        <taxon>Bacteria</taxon>
        <taxon>Pseudomonadati</taxon>
        <taxon>Pseudomonadota</taxon>
        <taxon>Betaproteobacteria</taxon>
        <taxon>Burkholderiales</taxon>
        <taxon>Burkholderiaceae</taxon>
        <taxon>Paraburkholderia</taxon>
    </lineage>
</organism>
<name>A0A2V4V5Q3_9BURK</name>
<protein>
    <recommendedName>
        <fullName evidence="3">Phage integrase family protein</fullName>
    </recommendedName>
</protein>
<reference evidence="1 2" key="1">
    <citation type="submission" date="2018-06" db="EMBL/GenBank/DDBJ databases">
        <title>Genomic Encyclopedia of Type Strains, Phase IV (KMG-V): Genome sequencing to study the core and pangenomes of soil and plant-associated prokaryotes.</title>
        <authorList>
            <person name="Whitman W."/>
        </authorList>
    </citation>
    <scope>NUCLEOTIDE SEQUENCE [LARGE SCALE GENOMIC DNA]</scope>
    <source>
        <strain evidence="1 2">SRCL-318</strain>
    </source>
</reference>
<sequence>MHAIRVYQGAFETKCALLIGMLTFVRPGGLRKAEWTEFDLAQDEWRMRDAMLHPYIQLTEDEGGQSTLLLEAQMDRTGARADLRPAHVGLKLGATIH</sequence>
<dbReference type="RefSeq" id="WP_110854167.1">
    <property type="nucleotide sequence ID" value="NZ_QJSQ01000001.1"/>
</dbReference>
<dbReference type="AlphaFoldDB" id="A0A2V4V5Q3"/>
<accession>A0A2V4V5Q3</accession>
<gene>
    <name evidence="1" type="ORF">C7410_101328</name>
</gene>
<evidence type="ECO:0000313" key="1">
    <source>
        <dbReference type="EMBL" id="PYE27996.1"/>
    </source>
</evidence>
<dbReference type="EMBL" id="QJSQ01000001">
    <property type="protein sequence ID" value="PYE27996.1"/>
    <property type="molecule type" value="Genomic_DNA"/>
</dbReference>
<proteinExistence type="predicted"/>
<dbReference type="Proteomes" id="UP000247772">
    <property type="component" value="Unassembled WGS sequence"/>
</dbReference>
<evidence type="ECO:0000313" key="2">
    <source>
        <dbReference type="Proteomes" id="UP000247772"/>
    </source>
</evidence>